<keyword evidence="3" id="KW-1185">Reference proteome</keyword>
<protein>
    <submittedName>
        <fullName evidence="2">HDHD3 protein</fullName>
    </submittedName>
</protein>
<feature type="chain" id="PRO_5032584717" evidence="1">
    <location>
        <begin position="19"/>
        <end position="386"/>
    </location>
</feature>
<dbReference type="Proteomes" id="UP000604046">
    <property type="component" value="Unassembled WGS sequence"/>
</dbReference>
<dbReference type="SUPFAM" id="SSF51445">
    <property type="entry name" value="(Trans)glycosidases"/>
    <property type="match status" value="1"/>
</dbReference>
<evidence type="ECO:0000313" key="3">
    <source>
        <dbReference type="Proteomes" id="UP000604046"/>
    </source>
</evidence>
<dbReference type="EMBL" id="CAJNDS010000338">
    <property type="protein sequence ID" value="CAE7194372.1"/>
    <property type="molecule type" value="Genomic_DNA"/>
</dbReference>
<gene>
    <name evidence="2" type="primary">HDHD3</name>
    <name evidence="2" type="ORF">SNAT2548_LOCUS5303</name>
</gene>
<dbReference type="Gene3D" id="3.20.20.80">
    <property type="entry name" value="Glycosidases"/>
    <property type="match status" value="1"/>
</dbReference>
<reference evidence="2" key="1">
    <citation type="submission" date="2021-02" db="EMBL/GenBank/DDBJ databases">
        <authorList>
            <person name="Dougan E. K."/>
            <person name="Rhodes N."/>
            <person name="Thang M."/>
            <person name="Chan C."/>
        </authorList>
    </citation>
    <scope>NUCLEOTIDE SEQUENCE</scope>
</reference>
<keyword evidence="1" id="KW-0732">Signal</keyword>
<name>A0A812J6A3_9DINO</name>
<organism evidence="2 3">
    <name type="scientific">Symbiodinium natans</name>
    <dbReference type="NCBI Taxonomy" id="878477"/>
    <lineage>
        <taxon>Eukaryota</taxon>
        <taxon>Sar</taxon>
        <taxon>Alveolata</taxon>
        <taxon>Dinophyceae</taxon>
        <taxon>Suessiales</taxon>
        <taxon>Symbiodiniaceae</taxon>
        <taxon>Symbiodinium</taxon>
    </lineage>
</organism>
<dbReference type="InterPro" id="IPR017853">
    <property type="entry name" value="GH"/>
</dbReference>
<sequence length="386" mass="43618">MAPWMLAVANLATMATMATMSMPLATLPEGPIIAAWQNWGTCNETQTLRAVERGVNVVFWFSTNLVKDGGQPKVTGPIPDLNCVARVRQQIQEKQLPTAHLITIGGWDAPHPEDSFTGAEWFQAWHAWNQALPMPFDGFDWDLEGNDYVKSRWNVFSSKCMELVVDMSAAAKAAGYLVTMAPPQTYFSSTMPDFNRYLNNSDPDYHPDFHYRGRNSYAYWWAAAPPGTFDLVTVQLYETYAPAMQALSEGMSGVEYLRSWAAQFLGGWTINFSDPSLRLQGHVPIVVPQSRLLIGLSSGSPPRSAFFWPEEAQEAYMTAPEHQRPRGYAFWCIAMEDTNRSHRRLSFASGLNSFLHVRQDPLERRRLASQLKVRKEAAKDENFFFP</sequence>
<accession>A0A812J6A3</accession>
<feature type="signal peptide" evidence="1">
    <location>
        <begin position="1"/>
        <end position="18"/>
    </location>
</feature>
<comment type="caution">
    <text evidence="2">The sequence shown here is derived from an EMBL/GenBank/DDBJ whole genome shotgun (WGS) entry which is preliminary data.</text>
</comment>
<evidence type="ECO:0000256" key="1">
    <source>
        <dbReference type="SAM" id="SignalP"/>
    </source>
</evidence>
<proteinExistence type="predicted"/>
<dbReference type="OrthoDB" id="2145504at2759"/>
<evidence type="ECO:0000313" key="2">
    <source>
        <dbReference type="EMBL" id="CAE7194372.1"/>
    </source>
</evidence>
<dbReference type="AlphaFoldDB" id="A0A812J6A3"/>